<keyword evidence="1" id="KW-0732">Signal</keyword>
<evidence type="ECO:0000313" key="3">
    <source>
        <dbReference type="EMBL" id="RAY14903.1"/>
    </source>
</evidence>
<comment type="caution">
    <text evidence="3">The sequence shown here is derived from an EMBL/GenBank/DDBJ whole genome shotgun (WGS) entry which is preliminary data.</text>
</comment>
<dbReference type="EMBL" id="QLYX01000005">
    <property type="protein sequence ID" value="RAY14903.1"/>
    <property type="molecule type" value="Genomic_DNA"/>
</dbReference>
<dbReference type="GO" id="GO:0051470">
    <property type="term" value="P:ectoine transmembrane transport"/>
    <property type="evidence" value="ECO:0007669"/>
    <property type="project" value="InterPro"/>
</dbReference>
<dbReference type="InterPro" id="IPR001638">
    <property type="entry name" value="Solute-binding_3/MltF_N"/>
</dbReference>
<sequence>MLRRSGLAAAALVGGPALLGACSKVDDGPGGQTALDRIKDAGKIKVGFANEAPYGFRDKSGKLTGEAPEVAREIFKALGVAELEPVLVDSFGALIPGLNARQYDVIAAGMFINPERCGQIAFSNPDYAGTNAFLVAQGNPKGIAKFEDAAKDPGIRLAVLEGAVERDYATKSGVKGNQLKVFPDANAAFRGLLDKRVDAVALTAITLNWNKQQNYADRPVEVTQPFIPVIDGKEQLGAGGYGFRKADTELIATFNTELKKIQGSGRLLEIVKPFGFTATEIDAAKNLTADRLCTAA</sequence>
<dbReference type="SMART" id="SM00062">
    <property type="entry name" value="PBPb"/>
    <property type="match status" value="1"/>
</dbReference>
<dbReference type="Pfam" id="PF00497">
    <property type="entry name" value="SBP_bac_3"/>
    <property type="match status" value="1"/>
</dbReference>
<dbReference type="PROSITE" id="PS51257">
    <property type="entry name" value="PROKAR_LIPOPROTEIN"/>
    <property type="match status" value="1"/>
</dbReference>
<protein>
    <submittedName>
        <fullName evidence="3">Ectoine/hydroxyectoine ABC transporter substrate-binding protein EhuB</fullName>
    </submittedName>
</protein>
<dbReference type="NCBIfam" id="TIGR02995">
    <property type="entry name" value="ectoine_ehuB"/>
    <property type="match status" value="1"/>
</dbReference>
<dbReference type="PANTHER" id="PTHR35936:SF17">
    <property type="entry name" value="ARGININE-BINDING EXTRACELLULAR PROTEIN ARTP"/>
    <property type="match status" value="1"/>
</dbReference>
<keyword evidence="4" id="KW-1185">Reference proteome</keyword>
<dbReference type="Proteomes" id="UP000251891">
    <property type="component" value="Unassembled WGS sequence"/>
</dbReference>
<dbReference type="Gene3D" id="3.40.190.10">
    <property type="entry name" value="Periplasmic binding protein-like II"/>
    <property type="match status" value="2"/>
</dbReference>
<evidence type="ECO:0000259" key="2">
    <source>
        <dbReference type="SMART" id="SM00062"/>
    </source>
</evidence>
<proteinExistence type="predicted"/>
<dbReference type="PANTHER" id="PTHR35936">
    <property type="entry name" value="MEMBRANE-BOUND LYTIC MUREIN TRANSGLYCOSYLASE F"/>
    <property type="match status" value="1"/>
</dbReference>
<evidence type="ECO:0000256" key="1">
    <source>
        <dbReference type="ARBA" id="ARBA00022729"/>
    </source>
</evidence>
<dbReference type="OrthoDB" id="9768183at2"/>
<feature type="domain" description="Solute-binding protein family 3/N-terminal" evidence="2">
    <location>
        <begin position="43"/>
        <end position="278"/>
    </location>
</feature>
<gene>
    <name evidence="3" type="primary">ehuB</name>
    <name evidence="3" type="ORF">DPM19_14455</name>
</gene>
<organism evidence="3 4">
    <name type="scientific">Actinomadura craniellae</name>
    <dbReference type="NCBI Taxonomy" id="2231787"/>
    <lineage>
        <taxon>Bacteria</taxon>
        <taxon>Bacillati</taxon>
        <taxon>Actinomycetota</taxon>
        <taxon>Actinomycetes</taxon>
        <taxon>Streptosporangiales</taxon>
        <taxon>Thermomonosporaceae</taxon>
        <taxon>Actinomadura</taxon>
    </lineage>
</organism>
<dbReference type="SUPFAM" id="SSF53850">
    <property type="entry name" value="Periplasmic binding protein-like II"/>
    <property type="match status" value="1"/>
</dbReference>
<dbReference type="GO" id="GO:0033294">
    <property type="term" value="F:ectoine binding"/>
    <property type="evidence" value="ECO:0007669"/>
    <property type="project" value="InterPro"/>
</dbReference>
<dbReference type="AlphaFoldDB" id="A0A365H9E9"/>
<reference evidence="3 4" key="1">
    <citation type="submission" date="2018-06" db="EMBL/GenBank/DDBJ databases">
        <title>Actinomadura craniellae sp. nov. isolated from marine sponge Craniella sp.</title>
        <authorList>
            <person name="Li L."/>
            <person name="Xu Q.H."/>
            <person name="Lin H.W."/>
            <person name="Lu Y.H."/>
        </authorList>
    </citation>
    <scope>NUCLEOTIDE SEQUENCE [LARGE SCALE GENOMIC DNA]</scope>
    <source>
        <strain evidence="3 4">LHW63021</strain>
    </source>
</reference>
<name>A0A365H9E9_9ACTN</name>
<dbReference type="InterPro" id="IPR014337">
    <property type="entry name" value="Ectoine_EhuB"/>
</dbReference>
<accession>A0A365H9E9</accession>
<dbReference type="CDD" id="cd01002">
    <property type="entry name" value="PBP2_Ehub_like"/>
    <property type="match status" value="1"/>
</dbReference>
<evidence type="ECO:0000313" key="4">
    <source>
        <dbReference type="Proteomes" id="UP000251891"/>
    </source>
</evidence>